<keyword evidence="4" id="KW-0802">TPR repeat</keyword>
<dbReference type="SMART" id="SM00387">
    <property type="entry name" value="HATPase_c"/>
    <property type="match status" value="1"/>
</dbReference>
<dbReference type="SUPFAM" id="SSF55874">
    <property type="entry name" value="ATPase domain of HSP90 chaperone/DNA topoisomerase II/histidine kinase"/>
    <property type="match status" value="1"/>
</dbReference>
<feature type="transmembrane region" description="Helical" evidence="6">
    <location>
        <begin position="166"/>
        <end position="185"/>
    </location>
</feature>
<dbReference type="InterPro" id="IPR019734">
    <property type="entry name" value="TPR_rpt"/>
</dbReference>
<comment type="caution">
    <text evidence="8">The sequence shown here is derived from an EMBL/GenBank/DDBJ whole genome shotgun (WGS) entry which is preliminary data.</text>
</comment>
<name>A0A495LZ66_9FLAO</name>
<proteinExistence type="predicted"/>
<dbReference type="SUPFAM" id="SSF48452">
    <property type="entry name" value="TPR-like"/>
    <property type="match status" value="1"/>
</dbReference>
<dbReference type="SUPFAM" id="SSF47384">
    <property type="entry name" value="Homodimeric domain of signal transducing histidine kinase"/>
    <property type="match status" value="1"/>
</dbReference>
<sequence>MPNKERYDFKASALYHNLGISYFHMEQYAEAEKYLFRSLELQERDKDTVRMVSSYMDIANLYYAQYKDNEAIPYFEKAYQLSKKTKDFELKQNSALNMAVMEENRKQFSRSLEYRKEYESWRDSLNNQNKIWALAELEKEYAVTEKEKEIKVLRTENKLKIAERNALLLSSVFLMVLFGAGTYFFRQKIKSNRIILSQKKNLDLLNLTKDKLFSIVSHDLRSSVNALKTSNKQLFEQLEAKSWAQLDKLLQSNSSITNSIYNLLDNLLNWSMLQTKQLYFNIEAIHLPSVVQQVAYNYKPLMAYKNIAFEYAIPTGMYVQADLDSVKIILRNLLDNAIKFSKEKGIIKVYCEAGAADSCHLVVEDLGVGMPEETREELLRESILLNKKKGQNEIVGTGLGLQLCKEMVKKNNGLLLIESQENIGTKIIIQLPKTAK</sequence>
<keyword evidence="6" id="KW-1133">Transmembrane helix</keyword>
<dbReference type="Gene3D" id="1.25.40.10">
    <property type="entry name" value="Tetratricopeptide repeat domain"/>
    <property type="match status" value="1"/>
</dbReference>
<keyword evidence="5" id="KW-0175">Coiled coil</keyword>
<dbReference type="EMBL" id="RBLC01000005">
    <property type="protein sequence ID" value="RKS19047.1"/>
    <property type="molecule type" value="Genomic_DNA"/>
</dbReference>
<organism evidence="8 9">
    <name type="scientific">Flavobacterium endophyticum</name>
    <dbReference type="NCBI Taxonomy" id="1540163"/>
    <lineage>
        <taxon>Bacteria</taxon>
        <taxon>Pseudomonadati</taxon>
        <taxon>Bacteroidota</taxon>
        <taxon>Flavobacteriia</taxon>
        <taxon>Flavobacteriales</taxon>
        <taxon>Flavobacteriaceae</taxon>
        <taxon>Flavobacterium</taxon>
    </lineage>
</organism>
<dbReference type="InterPro" id="IPR005467">
    <property type="entry name" value="His_kinase_dom"/>
</dbReference>
<comment type="catalytic activity">
    <reaction evidence="1">
        <text>ATP + protein L-histidine = ADP + protein N-phospho-L-histidine.</text>
        <dbReference type="EC" id="2.7.13.3"/>
    </reaction>
</comment>
<dbReference type="PRINTS" id="PR00344">
    <property type="entry name" value="BCTRLSENSOR"/>
</dbReference>
<keyword evidence="6" id="KW-0812">Transmembrane</keyword>
<evidence type="ECO:0000313" key="9">
    <source>
        <dbReference type="Proteomes" id="UP000277579"/>
    </source>
</evidence>
<keyword evidence="3" id="KW-0597">Phosphoprotein</keyword>
<dbReference type="InterPro" id="IPR036097">
    <property type="entry name" value="HisK_dim/P_sf"/>
</dbReference>
<dbReference type="Gene3D" id="1.10.287.130">
    <property type="match status" value="1"/>
</dbReference>
<dbReference type="PANTHER" id="PTHR43547:SF2">
    <property type="entry name" value="HYBRID SIGNAL TRANSDUCTION HISTIDINE KINASE C"/>
    <property type="match status" value="1"/>
</dbReference>
<dbReference type="EC" id="2.7.13.3" evidence="2"/>
<evidence type="ECO:0000259" key="7">
    <source>
        <dbReference type="PROSITE" id="PS50109"/>
    </source>
</evidence>
<evidence type="ECO:0000313" key="8">
    <source>
        <dbReference type="EMBL" id="RKS19047.1"/>
    </source>
</evidence>
<evidence type="ECO:0000256" key="4">
    <source>
        <dbReference type="PROSITE-ProRule" id="PRU00339"/>
    </source>
</evidence>
<dbReference type="AlphaFoldDB" id="A0A495LZ66"/>
<reference evidence="8 9" key="1">
    <citation type="submission" date="2018-10" db="EMBL/GenBank/DDBJ databases">
        <title>Genomic Encyclopedia of Archaeal and Bacterial Type Strains, Phase II (KMG-II): from individual species to whole genera.</title>
        <authorList>
            <person name="Goeker M."/>
        </authorList>
    </citation>
    <scope>NUCLEOTIDE SEQUENCE [LARGE SCALE GENOMIC DNA]</scope>
    <source>
        <strain evidence="8 9">DSM 29537</strain>
    </source>
</reference>
<dbReference type="InterPro" id="IPR011990">
    <property type="entry name" value="TPR-like_helical_dom_sf"/>
</dbReference>
<evidence type="ECO:0000256" key="1">
    <source>
        <dbReference type="ARBA" id="ARBA00000085"/>
    </source>
</evidence>
<dbReference type="InterPro" id="IPR036890">
    <property type="entry name" value="HATPase_C_sf"/>
</dbReference>
<evidence type="ECO:0000256" key="3">
    <source>
        <dbReference type="ARBA" id="ARBA00022553"/>
    </source>
</evidence>
<dbReference type="SMART" id="SM00028">
    <property type="entry name" value="TPR"/>
    <property type="match status" value="2"/>
</dbReference>
<dbReference type="InterPro" id="IPR004358">
    <property type="entry name" value="Sig_transdc_His_kin-like_C"/>
</dbReference>
<dbReference type="InterPro" id="IPR003594">
    <property type="entry name" value="HATPase_dom"/>
</dbReference>
<feature type="coiled-coil region" evidence="5">
    <location>
        <begin position="127"/>
        <end position="165"/>
    </location>
</feature>
<feature type="repeat" description="TPR" evidence="4">
    <location>
        <begin position="52"/>
        <end position="85"/>
    </location>
</feature>
<keyword evidence="9" id="KW-1185">Reference proteome</keyword>
<evidence type="ECO:0000256" key="6">
    <source>
        <dbReference type="SAM" id="Phobius"/>
    </source>
</evidence>
<keyword evidence="6" id="KW-0472">Membrane</keyword>
<feature type="domain" description="Histidine kinase" evidence="7">
    <location>
        <begin position="215"/>
        <end position="435"/>
    </location>
</feature>
<dbReference type="Pfam" id="PF13424">
    <property type="entry name" value="TPR_12"/>
    <property type="match status" value="1"/>
</dbReference>
<dbReference type="PROSITE" id="PS50005">
    <property type="entry name" value="TPR"/>
    <property type="match status" value="2"/>
</dbReference>
<dbReference type="Pfam" id="PF02518">
    <property type="entry name" value="HATPase_c"/>
    <property type="match status" value="1"/>
</dbReference>
<dbReference type="PROSITE" id="PS50109">
    <property type="entry name" value="HIS_KIN"/>
    <property type="match status" value="1"/>
</dbReference>
<dbReference type="PANTHER" id="PTHR43547">
    <property type="entry name" value="TWO-COMPONENT HISTIDINE KINASE"/>
    <property type="match status" value="1"/>
</dbReference>
<gene>
    <name evidence="8" type="ORF">CLV94_2998</name>
</gene>
<evidence type="ECO:0000256" key="2">
    <source>
        <dbReference type="ARBA" id="ARBA00012438"/>
    </source>
</evidence>
<dbReference type="Gene3D" id="3.30.565.10">
    <property type="entry name" value="Histidine kinase-like ATPase, C-terminal domain"/>
    <property type="match status" value="1"/>
</dbReference>
<accession>A0A495LZ66</accession>
<evidence type="ECO:0000256" key="5">
    <source>
        <dbReference type="SAM" id="Coils"/>
    </source>
</evidence>
<dbReference type="Proteomes" id="UP000277579">
    <property type="component" value="Unassembled WGS sequence"/>
</dbReference>
<feature type="repeat" description="TPR" evidence="4">
    <location>
        <begin position="12"/>
        <end position="45"/>
    </location>
</feature>
<dbReference type="RefSeq" id="WP_245982594.1">
    <property type="nucleotide sequence ID" value="NZ_RBLC01000005.1"/>
</dbReference>
<protein>
    <recommendedName>
        <fullName evidence="2">histidine kinase</fullName>
        <ecNumber evidence="2">2.7.13.3</ecNumber>
    </recommendedName>
</protein>
<dbReference type="GO" id="GO:0000155">
    <property type="term" value="F:phosphorelay sensor kinase activity"/>
    <property type="evidence" value="ECO:0007669"/>
    <property type="project" value="InterPro"/>
</dbReference>